<evidence type="ECO:0000259" key="1">
    <source>
        <dbReference type="Pfam" id="PF14301"/>
    </source>
</evidence>
<dbReference type="InterPro" id="IPR025484">
    <property type="entry name" value="DUF4376"/>
</dbReference>
<evidence type="ECO:0000313" key="2">
    <source>
        <dbReference type="EMBL" id="ALZ84711.1"/>
    </source>
</evidence>
<dbReference type="KEGG" id="por:APT59_11085"/>
<reference evidence="2 3" key="1">
    <citation type="submission" date="2016-01" db="EMBL/GenBank/DDBJ databases">
        <title>Annotation of Pseudomonas oryzihabitans USDA-ARS-USMARC-56511.</title>
        <authorList>
            <person name="Harhay G.P."/>
            <person name="Harhay D.M."/>
            <person name="Smith T.P.L."/>
            <person name="Bono J.L."/>
            <person name="Heaton M.P."/>
            <person name="Clawson M.L."/>
            <person name="Chitko-Mckown C.G."/>
            <person name="Capik S.F."/>
            <person name="DeDonder K.D."/>
            <person name="Apley M.D."/>
            <person name="Lubbers B.V."/>
            <person name="White B.J."/>
            <person name="Larson R.L."/>
        </authorList>
    </citation>
    <scope>NUCLEOTIDE SEQUENCE [LARGE SCALE GENOMIC DNA]</scope>
    <source>
        <strain evidence="2 3">USDA-ARS-USMARC-56511</strain>
    </source>
</reference>
<dbReference type="RefSeq" id="WP_059314900.1">
    <property type="nucleotide sequence ID" value="NZ_CP013987.1"/>
</dbReference>
<feature type="domain" description="DUF4376" evidence="1">
    <location>
        <begin position="67"/>
        <end position="183"/>
    </location>
</feature>
<gene>
    <name evidence="2" type="ORF">APT59_11085</name>
</gene>
<evidence type="ECO:0000313" key="3">
    <source>
        <dbReference type="Proteomes" id="UP000064137"/>
    </source>
</evidence>
<proteinExistence type="predicted"/>
<dbReference type="Proteomes" id="UP000064137">
    <property type="component" value="Chromosome"/>
</dbReference>
<protein>
    <recommendedName>
        <fullName evidence="1">DUF4376 domain-containing protein</fullName>
    </recommendedName>
</protein>
<dbReference type="EMBL" id="CP013987">
    <property type="protein sequence ID" value="ALZ84711.1"/>
    <property type="molecule type" value="Genomic_DNA"/>
</dbReference>
<dbReference type="Pfam" id="PF14301">
    <property type="entry name" value="DUF4376"/>
    <property type="match status" value="1"/>
</dbReference>
<name>A0A0U4VNS6_9PSED</name>
<accession>A0A0U4VNS6</accession>
<sequence length="189" mass="20583">MLYAIQFDVQGQPLAQCLYRLDSYDAFELPADQHECTEAQYHDYASQRLVSGKVRLASEADLLPAAVAARLAVIAEACNTTILEGFASKALGAEHRYPAKLTDQSNLQASVLASLFPGLAEDWATPFWCQDAAGSWAYRPHTAAQIQRVGTDGKDAINACIAQKIQLEEQLAKAKTLAEVEAITWTAPQ</sequence>
<organism evidence="2 3">
    <name type="scientific">Pseudomonas oryzihabitans</name>
    <dbReference type="NCBI Taxonomy" id="47885"/>
    <lineage>
        <taxon>Bacteria</taxon>
        <taxon>Pseudomonadati</taxon>
        <taxon>Pseudomonadota</taxon>
        <taxon>Gammaproteobacteria</taxon>
        <taxon>Pseudomonadales</taxon>
        <taxon>Pseudomonadaceae</taxon>
        <taxon>Pseudomonas</taxon>
    </lineage>
</organism>
<dbReference type="AlphaFoldDB" id="A0A0U4VNS6"/>
<dbReference type="OrthoDB" id="6692826at2"/>